<dbReference type="PANTHER" id="PTHR33841">
    <property type="entry name" value="DNA METHYLTRANSFERASE YEEA-RELATED"/>
    <property type="match status" value="1"/>
</dbReference>
<evidence type="ECO:0000256" key="5">
    <source>
        <dbReference type="ARBA" id="ARBA00022747"/>
    </source>
</evidence>
<reference evidence="10" key="1">
    <citation type="journal article" date="2015" name="Nature">
        <title>Complex archaea that bridge the gap between prokaryotes and eukaryotes.</title>
        <authorList>
            <person name="Spang A."/>
            <person name="Saw J.H."/>
            <person name="Jorgensen S.L."/>
            <person name="Zaremba-Niedzwiedzka K."/>
            <person name="Martijn J."/>
            <person name="Lind A.E."/>
            <person name="van Eijk R."/>
            <person name="Schleper C."/>
            <person name="Guy L."/>
            <person name="Ettema T.J."/>
        </authorList>
    </citation>
    <scope>NUCLEOTIDE SEQUENCE</scope>
</reference>
<dbReference type="PANTHER" id="PTHR33841:SF1">
    <property type="entry name" value="DNA METHYLTRANSFERASE A"/>
    <property type="match status" value="1"/>
</dbReference>
<dbReference type="PROSITE" id="PS00092">
    <property type="entry name" value="N6_MTASE"/>
    <property type="match status" value="1"/>
</dbReference>
<dbReference type="PRINTS" id="PR00507">
    <property type="entry name" value="N12N6MTFRASE"/>
</dbReference>
<evidence type="ECO:0000256" key="4">
    <source>
        <dbReference type="ARBA" id="ARBA00022691"/>
    </source>
</evidence>
<keyword evidence="4" id="KW-0949">S-adenosyl-L-methionine</keyword>
<dbReference type="InterPro" id="IPR050953">
    <property type="entry name" value="N4_N6_ade-DNA_methylase"/>
</dbReference>
<keyword evidence="2" id="KW-0489">Methyltransferase</keyword>
<comment type="caution">
    <text evidence="10">The sequence shown here is derived from an EMBL/GenBank/DDBJ whole genome shotgun (WGS) entry which is preliminary data.</text>
</comment>
<dbReference type="InterPro" id="IPR025931">
    <property type="entry name" value="TaqI_C"/>
</dbReference>
<dbReference type="GO" id="GO:0009007">
    <property type="term" value="F:site-specific DNA-methyltransferase (adenine-specific) activity"/>
    <property type="evidence" value="ECO:0007669"/>
    <property type="project" value="UniProtKB-EC"/>
</dbReference>
<evidence type="ECO:0000256" key="7">
    <source>
        <dbReference type="ARBA" id="ARBA00047942"/>
    </source>
</evidence>
<protein>
    <recommendedName>
        <fullName evidence="1">site-specific DNA-methyltransferase (adenine-specific)</fullName>
        <ecNumber evidence="1">2.1.1.72</ecNumber>
    </recommendedName>
</protein>
<dbReference type="AlphaFoldDB" id="A0A0F9N9X8"/>
<organism evidence="10">
    <name type="scientific">marine sediment metagenome</name>
    <dbReference type="NCBI Taxonomy" id="412755"/>
    <lineage>
        <taxon>unclassified sequences</taxon>
        <taxon>metagenomes</taxon>
        <taxon>ecological metagenomes</taxon>
    </lineage>
</organism>
<dbReference type="GO" id="GO:0009307">
    <property type="term" value="P:DNA restriction-modification system"/>
    <property type="evidence" value="ECO:0007669"/>
    <property type="project" value="UniProtKB-KW"/>
</dbReference>
<keyword evidence="3" id="KW-0808">Transferase</keyword>
<dbReference type="GO" id="GO:0003677">
    <property type="term" value="F:DNA binding"/>
    <property type="evidence" value="ECO:0007669"/>
    <property type="project" value="UniProtKB-KW"/>
</dbReference>
<dbReference type="InterPro" id="IPR011639">
    <property type="entry name" value="MethylTrfase_TaqI-like_dom"/>
</dbReference>
<dbReference type="SUPFAM" id="SSF53335">
    <property type="entry name" value="S-adenosyl-L-methionine-dependent methyltransferases"/>
    <property type="match status" value="1"/>
</dbReference>
<dbReference type="Pfam" id="PF07669">
    <property type="entry name" value="Eco57I"/>
    <property type="match status" value="1"/>
</dbReference>
<feature type="domain" description="TaqI-like C-terminal specificity" evidence="9">
    <location>
        <begin position="451"/>
        <end position="554"/>
    </location>
</feature>
<gene>
    <name evidence="10" type="ORF">LCGC14_0977040</name>
</gene>
<evidence type="ECO:0000256" key="1">
    <source>
        <dbReference type="ARBA" id="ARBA00011900"/>
    </source>
</evidence>
<evidence type="ECO:0000256" key="3">
    <source>
        <dbReference type="ARBA" id="ARBA00022679"/>
    </source>
</evidence>
<comment type="catalytic activity">
    <reaction evidence="7">
        <text>a 2'-deoxyadenosine in DNA + S-adenosyl-L-methionine = an N(6)-methyl-2'-deoxyadenosine in DNA + S-adenosyl-L-homocysteine + H(+)</text>
        <dbReference type="Rhea" id="RHEA:15197"/>
        <dbReference type="Rhea" id="RHEA-COMP:12418"/>
        <dbReference type="Rhea" id="RHEA-COMP:12419"/>
        <dbReference type="ChEBI" id="CHEBI:15378"/>
        <dbReference type="ChEBI" id="CHEBI:57856"/>
        <dbReference type="ChEBI" id="CHEBI:59789"/>
        <dbReference type="ChEBI" id="CHEBI:90615"/>
        <dbReference type="ChEBI" id="CHEBI:90616"/>
        <dbReference type="EC" id="2.1.1.72"/>
    </reaction>
</comment>
<dbReference type="InterPro" id="IPR029063">
    <property type="entry name" value="SAM-dependent_MTases_sf"/>
</dbReference>
<name>A0A0F9N9X8_9ZZZZ</name>
<dbReference type="Gene3D" id="3.40.50.150">
    <property type="entry name" value="Vaccinia Virus protein VP39"/>
    <property type="match status" value="1"/>
</dbReference>
<keyword evidence="6" id="KW-0238">DNA-binding</keyword>
<evidence type="ECO:0000256" key="2">
    <source>
        <dbReference type="ARBA" id="ARBA00022603"/>
    </source>
</evidence>
<dbReference type="Pfam" id="PF12950">
    <property type="entry name" value="TaqI_C"/>
    <property type="match status" value="1"/>
</dbReference>
<accession>A0A0F9N9X8</accession>
<evidence type="ECO:0000259" key="8">
    <source>
        <dbReference type="Pfam" id="PF07669"/>
    </source>
</evidence>
<sequence length="627" mass="73287">MKNKQKSIVSLKEIKWLLTNSTSAKNFHHIKNLISNIENIEEFFTKNYQKRKKEGVFYTNKTFSDFVVSQVLLLLINKKCNKIGSNPLKLQKIDDLYHLIPQVKQEINKVLLKTTICDPACGAGGFLLSSVEIFFGIIIKLQPELNKRDVKKKLLSNIYGFDINKQAIDLSILKLFKWYFDEDCKDCNKIISNLITNFQVKNSLLNSHFSKFDLIIGNPPFGNILNQEEKRILKEENIFHRDVYCTFLIKALGWCNQIIGFIIPKSFLLRQGYIEFRNQLLSQADILKITDLGSKLFKNATNEVQVLLYANKKQHSIEDLSIYDYPEKHIITYKNQKVDSLRVCFNPQCPLFLKSKKLFVYTHEKTCPYCEFETTKLNRIRIKPKPYFAKLINKVEKKGDLNYLNPLSFPRMIRGEEDKGLKLVKQNLRNDNSGSCSFISARNDFSYYLIKSRKSFNIEEIDATKLKGNNFEYYTSPKLLIKHNNIIPEAIYSEENVCFTSSIYSLLHDNPTELKFLCSVFNSILIQFYCTYAINNQKNTTINLNQYMIRHIPIAKASEQIKTSLSKNVDKLLLLFKENRDDSFEKVKELIQEIDNIIFNLYSIDENEKKQIIFDMATQIKHFGNYY</sequence>
<feature type="domain" description="Type II methyltransferase M.TaqI-like" evidence="8">
    <location>
        <begin position="157"/>
        <end position="296"/>
    </location>
</feature>
<proteinExistence type="predicted"/>
<dbReference type="EMBL" id="LAZR01003624">
    <property type="protein sequence ID" value="KKN16320.1"/>
    <property type="molecule type" value="Genomic_DNA"/>
</dbReference>
<dbReference type="InterPro" id="IPR002052">
    <property type="entry name" value="DNA_methylase_N6_adenine_CS"/>
</dbReference>
<evidence type="ECO:0000256" key="6">
    <source>
        <dbReference type="ARBA" id="ARBA00023125"/>
    </source>
</evidence>
<evidence type="ECO:0000313" key="10">
    <source>
        <dbReference type="EMBL" id="KKN16320.1"/>
    </source>
</evidence>
<evidence type="ECO:0000259" key="9">
    <source>
        <dbReference type="Pfam" id="PF12950"/>
    </source>
</evidence>
<keyword evidence="5" id="KW-0680">Restriction system</keyword>
<dbReference type="EC" id="2.1.1.72" evidence="1"/>
<dbReference type="GO" id="GO:0032259">
    <property type="term" value="P:methylation"/>
    <property type="evidence" value="ECO:0007669"/>
    <property type="project" value="UniProtKB-KW"/>
</dbReference>